<organism evidence="10 11">
    <name type="scientific">Lutispora saccharofermentans</name>
    <dbReference type="NCBI Taxonomy" id="3024236"/>
    <lineage>
        <taxon>Bacteria</taxon>
        <taxon>Bacillati</taxon>
        <taxon>Bacillota</taxon>
        <taxon>Clostridia</taxon>
        <taxon>Lutisporales</taxon>
        <taxon>Lutisporaceae</taxon>
        <taxon>Lutispora</taxon>
    </lineage>
</organism>
<keyword evidence="8 9" id="KW-0472">Membrane</keyword>
<evidence type="ECO:0000256" key="4">
    <source>
        <dbReference type="ARBA" id="ARBA00022475"/>
    </source>
</evidence>
<feature type="transmembrane region" description="Helical" evidence="9">
    <location>
        <begin position="273"/>
        <end position="297"/>
    </location>
</feature>
<evidence type="ECO:0000256" key="6">
    <source>
        <dbReference type="ARBA" id="ARBA00022970"/>
    </source>
</evidence>
<keyword evidence="7 9" id="KW-1133">Transmembrane helix</keyword>
<dbReference type="NCBIfam" id="TIGR00796">
    <property type="entry name" value="livcs"/>
    <property type="match status" value="1"/>
</dbReference>
<comment type="subcellular location">
    <subcellularLocation>
        <location evidence="1 9">Cell membrane</location>
        <topology evidence="1 9">Multi-pass membrane protein</topology>
    </subcellularLocation>
</comment>
<feature type="transmembrane region" description="Helical" evidence="9">
    <location>
        <begin position="182"/>
        <end position="206"/>
    </location>
</feature>
<dbReference type="Pfam" id="PF05525">
    <property type="entry name" value="Branch_AA_trans"/>
    <property type="match status" value="1"/>
</dbReference>
<accession>A0ABT1NHK5</accession>
<evidence type="ECO:0000256" key="2">
    <source>
        <dbReference type="ARBA" id="ARBA00008540"/>
    </source>
</evidence>
<dbReference type="RefSeq" id="WP_255228189.1">
    <property type="nucleotide sequence ID" value="NZ_JAJEKE010000014.1"/>
</dbReference>
<dbReference type="EMBL" id="JAJEKE010000014">
    <property type="protein sequence ID" value="MCQ1530666.1"/>
    <property type="molecule type" value="Genomic_DNA"/>
</dbReference>
<dbReference type="InterPro" id="IPR004685">
    <property type="entry name" value="Brnchd-chn_aa_trnsp_Livcs"/>
</dbReference>
<protein>
    <recommendedName>
        <fullName evidence="9">Branched-chain amino acid transport system carrier protein</fullName>
    </recommendedName>
</protein>
<feature type="transmembrane region" description="Helical" evidence="9">
    <location>
        <begin position="365"/>
        <end position="386"/>
    </location>
</feature>
<evidence type="ECO:0000256" key="5">
    <source>
        <dbReference type="ARBA" id="ARBA00022692"/>
    </source>
</evidence>
<comment type="similarity">
    <text evidence="2 9">Belongs to the branched chain amino acid transporter family.</text>
</comment>
<feature type="transmembrane region" description="Helical" evidence="9">
    <location>
        <begin position="144"/>
        <end position="162"/>
    </location>
</feature>
<name>A0ABT1NHK5_9FIRM</name>
<feature type="transmembrane region" description="Helical" evidence="9">
    <location>
        <begin position="7"/>
        <end position="25"/>
    </location>
</feature>
<comment type="function">
    <text evidence="9">Component of the transport system for branched-chain amino acids.</text>
</comment>
<evidence type="ECO:0000256" key="3">
    <source>
        <dbReference type="ARBA" id="ARBA00022448"/>
    </source>
</evidence>
<keyword evidence="4" id="KW-1003">Cell membrane</keyword>
<feature type="transmembrane region" description="Helical" evidence="9">
    <location>
        <begin position="309"/>
        <end position="326"/>
    </location>
</feature>
<evidence type="ECO:0000256" key="1">
    <source>
        <dbReference type="ARBA" id="ARBA00004651"/>
    </source>
</evidence>
<feature type="transmembrane region" description="Helical" evidence="9">
    <location>
        <begin position="398"/>
        <end position="422"/>
    </location>
</feature>
<keyword evidence="6 9" id="KW-0029">Amino-acid transport</keyword>
<evidence type="ECO:0000313" key="10">
    <source>
        <dbReference type="EMBL" id="MCQ1530666.1"/>
    </source>
</evidence>
<keyword evidence="3 9" id="KW-0813">Transport</keyword>
<evidence type="ECO:0000256" key="9">
    <source>
        <dbReference type="RuleBase" id="RU362122"/>
    </source>
</evidence>
<feature type="transmembrane region" description="Helical" evidence="9">
    <location>
        <begin position="218"/>
        <end position="240"/>
    </location>
</feature>
<dbReference type="PANTHER" id="PTHR30588:SF0">
    <property type="entry name" value="BRANCHED-CHAIN AMINO ACID PERMEASE BRNQ"/>
    <property type="match status" value="1"/>
</dbReference>
<evidence type="ECO:0000313" key="11">
    <source>
        <dbReference type="Proteomes" id="UP001651880"/>
    </source>
</evidence>
<feature type="transmembrane region" description="Helical" evidence="9">
    <location>
        <begin position="332"/>
        <end position="353"/>
    </location>
</feature>
<proteinExistence type="inferred from homology"/>
<feature type="transmembrane region" description="Helical" evidence="9">
    <location>
        <begin position="37"/>
        <end position="59"/>
    </location>
</feature>
<feature type="transmembrane region" description="Helical" evidence="9">
    <location>
        <begin position="114"/>
        <end position="132"/>
    </location>
</feature>
<dbReference type="Proteomes" id="UP001651880">
    <property type="component" value="Unassembled WGS sequence"/>
</dbReference>
<keyword evidence="5 9" id="KW-0812">Transmembrane</keyword>
<dbReference type="PANTHER" id="PTHR30588">
    <property type="entry name" value="BRANCHED-CHAIN AMINO ACID TRANSPORT SYSTEM 2 CARRIER PROTEIN"/>
    <property type="match status" value="1"/>
</dbReference>
<feature type="non-terminal residue" evidence="10">
    <location>
        <position position="1"/>
    </location>
</feature>
<sequence>KNMQNIIIIGFALFASFFGAGNLIFPPSIGIIAGNQWLIALAAFVLSGIILPLCSFLAVSKADGTEESIAKELGPIFSKVFVGIIMLCGSILIVIPRTAATTYEIGITPFLPNIPQFIVSLIYFAIVVFFSINQSSAIDKIGKYLTPVLIVMMAIIVIKGIITPIGTPADLGATNVFKNSFIAGYQTLDAIGALAFSGAIISAIEGKEYADIKERRKIAFSCAMVAGLGLLIIYGGLLYIGATGTDLFPADVEKTALLTGLVNKLLGNTGTTILSLAVTFACLTTAIGAMAGAAGFFERVTNHRIKYKKIVIISAIIGVIISSLKVEQIANLAGPLLSIIYPVLIVLIIFGMFNQFLPKTKKGLYAGAVYTTLIISILETLPAFGIKIGTVGNLIAKLPLASIGFSWIIPAIIGGFAGWLLYKNKWVESADSEAF</sequence>
<feature type="transmembrane region" description="Helical" evidence="9">
    <location>
        <begin position="80"/>
        <end position="99"/>
    </location>
</feature>
<reference evidence="10 11" key="1">
    <citation type="submission" date="2021-10" db="EMBL/GenBank/DDBJ databases">
        <title>Lutispora strain m25 sp. nov., a thermophilic, non-spore-forming bacterium isolated from a lab-scale methanogenic bioreactor digesting anaerobic sludge.</title>
        <authorList>
            <person name="El Houari A."/>
            <person name="Mcdonald J."/>
        </authorList>
    </citation>
    <scope>NUCLEOTIDE SEQUENCE [LARGE SCALE GENOMIC DNA]</scope>
    <source>
        <strain evidence="11">m25</strain>
    </source>
</reference>
<evidence type="ECO:0000256" key="8">
    <source>
        <dbReference type="ARBA" id="ARBA00023136"/>
    </source>
</evidence>
<keyword evidence="11" id="KW-1185">Reference proteome</keyword>
<evidence type="ECO:0000256" key="7">
    <source>
        <dbReference type="ARBA" id="ARBA00022989"/>
    </source>
</evidence>
<comment type="caution">
    <text evidence="10">The sequence shown here is derived from an EMBL/GenBank/DDBJ whole genome shotgun (WGS) entry which is preliminary data.</text>
</comment>
<gene>
    <name evidence="10" type="primary">brnQ</name>
    <name evidence="10" type="ORF">LJD61_14075</name>
</gene>